<dbReference type="STRING" id="1367849.GCA_000518585_00775"/>
<evidence type="ECO:0000313" key="9">
    <source>
        <dbReference type="EMBL" id="QCI96815.1"/>
    </source>
</evidence>
<comment type="similarity">
    <text evidence="2">Belongs to the FliN/MopA/SpaO family.</text>
</comment>
<dbReference type="RefSeq" id="WP_051441135.1">
    <property type="nucleotide sequence ID" value="NZ_CP039691.1"/>
</dbReference>
<dbReference type="Proteomes" id="UP000826513">
    <property type="component" value="Chromosome 1"/>
</dbReference>
<dbReference type="Gene3D" id="2.30.330.10">
    <property type="entry name" value="SpoA-like"/>
    <property type="match status" value="1"/>
</dbReference>
<reference evidence="9 11" key="1">
    <citation type="submission" date="2019-04" db="EMBL/GenBank/DDBJ databases">
        <title>Complete genome sequence of Agrobacterium larrymoorei CFBP5473.</title>
        <authorList>
            <person name="Haryono M."/>
            <person name="Chou L."/>
            <person name="Lin Y.-C."/>
            <person name="Lai E.-M."/>
            <person name="Kuo C.-H."/>
        </authorList>
    </citation>
    <scope>NUCLEOTIDE SEQUENCE [LARGE SCALE GENOMIC DNA]</scope>
    <source>
        <strain evidence="9 11">CFBP5473</strain>
    </source>
</reference>
<gene>
    <name evidence="9" type="ORF">CFBP5473_02105</name>
    <name evidence="10" type="ORF">J5285_03290</name>
</gene>
<keyword evidence="9" id="KW-0282">Flagellum</keyword>
<sequence>MMDSKDDAHVPAWPAFGAAFSQPYSVSVAKDALTSKSRAVHEHLADWSEPHRSTSRALIGVQRDSGKSFDEIPLTMEVVIGQAQVPVSALMSLTPDQVILLNKRFGDPVEVRVNGQTIGRGEIVSDHHDNIIGVKLIEVIRA</sequence>
<protein>
    <recommendedName>
        <fullName evidence="3">Flagellar motor switch protein FliN</fullName>
    </recommendedName>
</protein>
<dbReference type="GO" id="GO:0005886">
    <property type="term" value="C:plasma membrane"/>
    <property type="evidence" value="ECO:0007669"/>
    <property type="project" value="UniProtKB-SubCell"/>
</dbReference>
<comment type="subcellular location">
    <subcellularLocation>
        <location evidence="1">Cell membrane</location>
        <topology evidence="1">Peripheral membrane protein</topology>
        <orientation evidence="1">Cytoplasmic side</orientation>
    </subcellularLocation>
</comment>
<dbReference type="InterPro" id="IPR001172">
    <property type="entry name" value="FliN_T3SS_HrcQb"/>
</dbReference>
<keyword evidence="12" id="KW-1185">Reference proteome</keyword>
<keyword evidence="6" id="KW-0283">Flagellar rotation</keyword>
<dbReference type="AlphaFoldDB" id="A0A4D7DK49"/>
<dbReference type="EMBL" id="CP039691">
    <property type="protein sequence ID" value="QCI96815.1"/>
    <property type="molecule type" value="Genomic_DNA"/>
</dbReference>
<dbReference type="PRINTS" id="PR00956">
    <property type="entry name" value="FLGMOTORFLIN"/>
</dbReference>
<evidence type="ECO:0000256" key="6">
    <source>
        <dbReference type="ARBA" id="ARBA00022779"/>
    </source>
</evidence>
<evidence type="ECO:0000313" key="11">
    <source>
        <dbReference type="Proteomes" id="UP000298545"/>
    </source>
</evidence>
<dbReference type="InterPro" id="IPR001543">
    <property type="entry name" value="FliN-like_C"/>
</dbReference>
<evidence type="ECO:0000256" key="3">
    <source>
        <dbReference type="ARBA" id="ARBA00021897"/>
    </source>
</evidence>
<dbReference type="GO" id="GO:0009425">
    <property type="term" value="C:bacterial-type flagellum basal body"/>
    <property type="evidence" value="ECO:0007669"/>
    <property type="project" value="InterPro"/>
</dbReference>
<evidence type="ECO:0000256" key="2">
    <source>
        <dbReference type="ARBA" id="ARBA00009226"/>
    </source>
</evidence>
<evidence type="ECO:0000313" key="12">
    <source>
        <dbReference type="Proteomes" id="UP000826513"/>
    </source>
</evidence>
<dbReference type="GO" id="GO:0006935">
    <property type="term" value="P:chemotaxis"/>
    <property type="evidence" value="ECO:0007669"/>
    <property type="project" value="UniProtKB-KW"/>
</dbReference>
<keyword evidence="7" id="KW-0472">Membrane</keyword>
<dbReference type="InterPro" id="IPR051469">
    <property type="entry name" value="FliN/MopA/SpaO"/>
</dbReference>
<evidence type="ECO:0000259" key="8">
    <source>
        <dbReference type="Pfam" id="PF01052"/>
    </source>
</evidence>
<dbReference type="PANTHER" id="PTHR43484:SF1">
    <property type="entry name" value="FLAGELLAR MOTOR SWITCH PROTEIN FLIN"/>
    <property type="match status" value="1"/>
</dbReference>
<reference evidence="10 12" key="2">
    <citation type="submission" date="2021-03" db="EMBL/GenBank/DDBJ databases">
        <title>Rapid diversification of plasmids in a genus of pathogenic and nitrogen fixing bacteria.</title>
        <authorList>
            <person name="Weisberg A.J."/>
            <person name="Miller M."/>
            <person name="Ream W."/>
            <person name="Grunwald N.J."/>
            <person name="Chang J.H."/>
        </authorList>
    </citation>
    <scope>NUCLEOTIDE SEQUENCE [LARGE SCALE GENOMIC DNA]</scope>
    <source>
        <strain evidence="10 12">AF3.44</strain>
    </source>
</reference>
<accession>A0A4D7DK49</accession>
<evidence type="ECO:0000256" key="4">
    <source>
        <dbReference type="ARBA" id="ARBA00022475"/>
    </source>
</evidence>
<dbReference type="SUPFAM" id="SSF101801">
    <property type="entry name" value="Surface presentation of antigens (SPOA)"/>
    <property type="match status" value="1"/>
</dbReference>
<name>A0A4D7DK49_9HYPH</name>
<keyword evidence="9" id="KW-0969">Cilium</keyword>
<dbReference type="GO" id="GO:0071973">
    <property type="term" value="P:bacterial-type flagellum-dependent cell motility"/>
    <property type="evidence" value="ECO:0007669"/>
    <property type="project" value="InterPro"/>
</dbReference>
<dbReference type="Proteomes" id="UP000298545">
    <property type="component" value="Chromosome circular"/>
</dbReference>
<keyword evidence="5" id="KW-0145">Chemotaxis</keyword>
<dbReference type="KEGG" id="alf:CFBP5473_02105"/>
<proteinExistence type="inferred from homology"/>
<evidence type="ECO:0000256" key="7">
    <source>
        <dbReference type="ARBA" id="ARBA00023136"/>
    </source>
</evidence>
<dbReference type="EMBL" id="CP072167">
    <property type="protein sequence ID" value="QYA07759.1"/>
    <property type="molecule type" value="Genomic_DNA"/>
</dbReference>
<dbReference type="InterPro" id="IPR036429">
    <property type="entry name" value="SpoA-like_sf"/>
</dbReference>
<dbReference type="GO" id="GO:0003774">
    <property type="term" value="F:cytoskeletal motor activity"/>
    <property type="evidence" value="ECO:0007669"/>
    <property type="project" value="InterPro"/>
</dbReference>
<evidence type="ECO:0000256" key="1">
    <source>
        <dbReference type="ARBA" id="ARBA00004413"/>
    </source>
</evidence>
<evidence type="ECO:0000313" key="10">
    <source>
        <dbReference type="EMBL" id="QYA07759.1"/>
    </source>
</evidence>
<evidence type="ECO:0000256" key="5">
    <source>
        <dbReference type="ARBA" id="ARBA00022500"/>
    </source>
</evidence>
<dbReference type="PANTHER" id="PTHR43484">
    <property type="match status" value="1"/>
</dbReference>
<feature type="domain" description="Flagellar motor switch protein FliN-like C-terminal" evidence="8">
    <location>
        <begin position="69"/>
        <end position="140"/>
    </location>
</feature>
<organism evidence="9 11">
    <name type="scientific">Agrobacterium larrymoorei</name>
    <dbReference type="NCBI Taxonomy" id="160699"/>
    <lineage>
        <taxon>Bacteria</taxon>
        <taxon>Pseudomonadati</taxon>
        <taxon>Pseudomonadota</taxon>
        <taxon>Alphaproteobacteria</taxon>
        <taxon>Hyphomicrobiales</taxon>
        <taxon>Rhizobiaceae</taxon>
        <taxon>Rhizobium/Agrobacterium group</taxon>
        <taxon>Agrobacterium</taxon>
    </lineage>
</organism>
<keyword evidence="4" id="KW-1003">Cell membrane</keyword>
<keyword evidence="9" id="KW-0966">Cell projection</keyword>
<dbReference type="OrthoDB" id="9790303at2"/>
<dbReference type="Pfam" id="PF01052">
    <property type="entry name" value="FliMN_C"/>
    <property type="match status" value="1"/>
</dbReference>